<dbReference type="NCBIfam" id="TIGR01128">
    <property type="entry name" value="holA"/>
    <property type="match status" value="1"/>
</dbReference>
<sequence>MIRRLRAGVRLAEVSDPRAKILGVNSAPSAPVLLVLGDEELLAARAIAAAVEGAREQDPGADVREYEAGQLSAGEVAEMLSPSLFGGRRVLVVRGGQDARKDLAAALLSYAKNPDPDVTLIVAHLGAAKGKAFADGLKSAGATVVPAVKLKGDRERIAFVRDEFRRHGGRCDEAAASALLQAVGTDLREIAAACSQLLADTDGRISAAVVARYYKGRAEVSGFAVADAAMVGDLPGALEALRWALHVGVDPVPIADALADGVRTVARVASAGRGNPYQMASSLGMPAWKIQKAQERSRGWSPEGLVDAMRAAADCNAAVKGGAEDRGYALEQAVFAVARARQSGGVR</sequence>
<dbReference type="EC" id="2.7.7.7" evidence="1"/>
<evidence type="ECO:0000256" key="6">
    <source>
        <dbReference type="ARBA" id="ARBA00034754"/>
    </source>
</evidence>
<comment type="caution">
    <text evidence="9">The sequence shown here is derived from an EMBL/GenBank/DDBJ whole genome shotgun (WGS) entry which is preliminary data.</text>
</comment>
<feature type="domain" description="DNA polymerase III delta subunit-like C-terminal" evidence="8">
    <location>
        <begin position="222"/>
        <end position="334"/>
    </location>
</feature>
<dbReference type="Proteomes" id="UP000239209">
    <property type="component" value="Unassembled WGS sequence"/>
</dbReference>
<evidence type="ECO:0000259" key="8">
    <source>
        <dbReference type="Pfam" id="PF21694"/>
    </source>
</evidence>
<proteinExistence type="inferred from homology"/>
<dbReference type="InterPro" id="IPR048466">
    <property type="entry name" value="DNA_pol3_delta-like_C"/>
</dbReference>
<dbReference type="OrthoDB" id="8478864at2"/>
<dbReference type="InterPro" id="IPR008921">
    <property type="entry name" value="DNA_pol3_clamp-load_cplx_C"/>
</dbReference>
<gene>
    <name evidence="9" type="ORF">CLV70_114143</name>
</gene>
<accession>A0A2T0RSC5</accession>
<dbReference type="InterPro" id="IPR027417">
    <property type="entry name" value="P-loop_NTPase"/>
</dbReference>
<name>A0A2T0RSC5_9ACTN</name>
<reference evidence="9 10" key="1">
    <citation type="submission" date="2018-03" db="EMBL/GenBank/DDBJ databases">
        <title>Genomic Encyclopedia of Archaeal and Bacterial Type Strains, Phase II (KMG-II): from individual species to whole genera.</title>
        <authorList>
            <person name="Goeker M."/>
        </authorList>
    </citation>
    <scope>NUCLEOTIDE SEQUENCE [LARGE SCALE GENOMIC DNA]</scope>
    <source>
        <strain evidence="9 10">DSM 45348</strain>
    </source>
</reference>
<dbReference type="EMBL" id="PVZG01000014">
    <property type="protein sequence ID" value="PRY24010.1"/>
    <property type="molecule type" value="Genomic_DNA"/>
</dbReference>
<organism evidence="9 10">
    <name type="scientific">Pseudosporangium ferrugineum</name>
    <dbReference type="NCBI Taxonomy" id="439699"/>
    <lineage>
        <taxon>Bacteria</taxon>
        <taxon>Bacillati</taxon>
        <taxon>Actinomycetota</taxon>
        <taxon>Actinomycetes</taxon>
        <taxon>Micromonosporales</taxon>
        <taxon>Micromonosporaceae</taxon>
        <taxon>Pseudosporangium</taxon>
    </lineage>
</organism>
<dbReference type="GO" id="GO:0003887">
    <property type="term" value="F:DNA-directed DNA polymerase activity"/>
    <property type="evidence" value="ECO:0007669"/>
    <property type="project" value="UniProtKB-KW"/>
</dbReference>
<keyword evidence="4" id="KW-0235">DNA replication</keyword>
<evidence type="ECO:0000313" key="9">
    <source>
        <dbReference type="EMBL" id="PRY24010.1"/>
    </source>
</evidence>
<dbReference type="Gene3D" id="3.40.50.300">
    <property type="entry name" value="P-loop containing nucleotide triphosphate hydrolases"/>
    <property type="match status" value="1"/>
</dbReference>
<dbReference type="PANTHER" id="PTHR34388">
    <property type="entry name" value="DNA POLYMERASE III SUBUNIT DELTA"/>
    <property type="match status" value="1"/>
</dbReference>
<evidence type="ECO:0000256" key="1">
    <source>
        <dbReference type="ARBA" id="ARBA00012417"/>
    </source>
</evidence>
<dbReference type="SUPFAM" id="SSF52540">
    <property type="entry name" value="P-loop containing nucleoside triphosphate hydrolases"/>
    <property type="match status" value="1"/>
</dbReference>
<evidence type="ECO:0000256" key="7">
    <source>
        <dbReference type="ARBA" id="ARBA00049244"/>
    </source>
</evidence>
<keyword evidence="3" id="KW-0548">Nucleotidyltransferase</keyword>
<evidence type="ECO:0000256" key="4">
    <source>
        <dbReference type="ARBA" id="ARBA00022705"/>
    </source>
</evidence>
<evidence type="ECO:0000256" key="3">
    <source>
        <dbReference type="ARBA" id="ARBA00022695"/>
    </source>
</evidence>
<dbReference type="GO" id="GO:0003677">
    <property type="term" value="F:DNA binding"/>
    <property type="evidence" value="ECO:0007669"/>
    <property type="project" value="InterPro"/>
</dbReference>
<evidence type="ECO:0000256" key="2">
    <source>
        <dbReference type="ARBA" id="ARBA00022679"/>
    </source>
</evidence>
<keyword evidence="5" id="KW-0239">DNA-directed DNA polymerase</keyword>
<dbReference type="PANTHER" id="PTHR34388:SF1">
    <property type="entry name" value="DNA POLYMERASE III SUBUNIT DELTA"/>
    <property type="match status" value="1"/>
</dbReference>
<dbReference type="GO" id="GO:0006261">
    <property type="term" value="P:DNA-templated DNA replication"/>
    <property type="evidence" value="ECO:0007669"/>
    <property type="project" value="TreeGrafter"/>
</dbReference>
<evidence type="ECO:0000313" key="10">
    <source>
        <dbReference type="Proteomes" id="UP000239209"/>
    </source>
</evidence>
<comment type="similarity">
    <text evidence="6">Belongs to the DNA polymerase HolA subunit family.</text>
</comment>
<protein>
    <recommendedName>
        <fullName evidence="1">DNA-directed DNA polymerase</fullName>
        <ecNumber evidence="1">2.7.7.7</ecNumber>
    </recommendedName>
</protein>
<dbReference type="Gene3D" id="1.20.272.10">
    <property type="match status" value="1"/>
</dbReference>
<comment type="catalytic activity">
    <reaction evidence="7">
        <text>DNA(n) + a 2'-deoxyribonucleoside 5'-triphosphate = DNA(n+1) + diphosphate</text>
        <dbReference type="Rhea" id="RHEA:22508"/>
        <dbReference type="Rhea" id="RHEA-COMP:17339"/>
        <dbReference type="Rhea" id="RHEA-COMP:17340"/>
        <dbReference type="ChEBI" id="CHEBI:33019"/>
        <dbReference type="ChEBI" id="CHEBI:61560"/>
        <dbReference type="ChEBI" id="CHEBI:173112"/>
        <dbReference type="EC" id="2.7.7.7"/>
    </reaction>
</comment>
<dbReference type="AlphaFoldDB" id="A0A2T0RSC5"/>
<dbReference type="Pfam" id="PF21694">
    <property type="entry name" value="DNA_pol3_delta_C"/>
    <property type="match status" value="1"/>
</dbReference>
<dbReference type="SUPFAM" id="SSF48019">
    <property type="entry name" value="post-AAA+ oligomerization domain-like"/>
    <property type="match status" value="1"/>
</dbReference>
<keyword evidence="2" id="KW-0808">Transferase</keyword>
<dbReference type="GO" id="GO:0009360">
    <property type="term" value="C:DNA polymerase III complex"/>
    <property type="evidence" value="ECO:0007669"/>
    <property type="project" value="TreeGrafter"/>
</dbReference>
<keyword evidence="10" id="KW-1185">Reference proteome</keyword>
<dbReference type="InterPro" id="IPR005790">
    <property type="entry name" value="DNA_polIII_delta"/>
</dbReference>
<evidence type="ECO:0000256" key="5">
    <source>
        <dbReference type="ARBA" id="ARBA00022932"/>
    </source>
</evidence>